<protein>
    <submittedName>
        <fullName evidence="1">Uncharacterized protein</fullName>
    </submittedName>
</protein>
<evidence type="ECO:0000313" key="2">
    <source>
        <dbReference type="Proteomes" id="UP001497744"/>
    </source>
</evidence>
<reference evidence="1 2" key="1">
    <citation type="submission" date="2021-06" db="EMBL/GenBank/DDBJ databases">
        <title>Genome sequence of Babesia caballi.</title>
        <authorList>
            <person name="Yamagishi J."/>
            <person name="Kidaka T."/>
            <person name="Ochi A."/>
        </authorList>
    </citation>
    <scope>NUCLEOTIDE SEQUENCE [LARGE SCALE GENOMIC DNA]</scope>
    <source>
        <strain evidence="1">USDA-D6B2</strain>
    </source>
</reference>
<dbReference type="EMBL" id="BPLF01000003">
    <property type="protein sequence ID" value="GIX64669.1"/>
    <property type="molecule type" value="Genomic_DNA"/>
</dbReference>
<dbReference type="Proteomes" id="UP001497744">
    <property type="component" value="Unassembled WGS sequence"/>
</dbReference>
<evidence type="ECO:0000313" key="1">
    <source>
        <dbReference type="EMBL" id="GIX64669.1"/>
    </source>
</evidence>
<keyword evidence="2" id="KW-1185">Reference proteome</keyword>
<sequence>MLPTALIAIIAAHEEQKTKLKLQGVGVIGKSTENTGAGRRNAKIELRITEEAVEPRFVGYGRRRALKPTKQRGRQESLAVEVRFQGAVGKSQIAPPAALIMTPPIDVGEGLVVEGEAAEEDLGVIAANLFVVRPRHFIGIIVIRVVSFRSKISDKGVGCALQGGEQGGGA</sequence>
<comment type="caution">
    <text evidence="1">The sequence shown here is derived from an EMBL/GenBank/DDBJ whole genome shotgun (WGS) entry which is preliminary data.</text>
</comment>
<gene>
    <name evidence="1" type="ORF">BcabD6B2_41040</name>
</gene>
<dbReference type="GeneID" id="94196150"/>
<name>A0AAV4LY33_BABCB</name>
<dbReference type="AlphaFoldDB" id="A0AAV4LY33"/>
<proteinExistence type="predicted"/>
<dbReference type="RefSeq" id="XP_067716738.1">
    <property type="nucleotide sequence ID" value="XM_067860637.1"/>
</dbReference>
<accession>A0AAV4LY33</accession>
<organism evidence="1 2">
    <name type="scientific">Babesia caballi</name>
    <dbReference type="NCBI Taxonomy" id="5871"/>
    <lineage>
        <taxon>Eukaryota</taxon>
        <taxon>Sar</taxon>
        <taxon>Alveolata</taxon>
        <taxon>Apicomplexa</taxon>
        <taxon>Aconoidasida</taxon>
        <taxon>Piroplasmida</taxon>
        <taxon>Babesiidae</taxon>
        <taxon>Babesia</taxon>
    </lineage>
</organism>